<protein>
    <recommendedName>
        <fullName evidence="5">Senescence domain-containing protein</fullName>
    </recommendedName>
</protein>
<dbReference type="Pfam" id="PF04520">
    <property type="entry name" value="Senescence_reg"/>
    <property type="match status" value="1"/>
</dbReference>
<dbReference type="STRING" id="2711.A0A067F4N4"/>
<name>A0A067F4N4_CITSI</name>
<evidence type="ECO:0000313" key="3">
    <source>
        <dbReference type="EMBL" id="KDO62349.1"/>
    </source>
</evidence>
<dbReference type="AlphaFoldDB" id="A0A067F4N4"/>
<dbReference type="GO" id="GO:0010150">
    <property type="term" value="P:leaf senescence"/>
    <property type="evidence" value="ECO:0007669"/>
    <property type="project" value="UniProtKB-ARBA"/>
</dbReference>
<evidence type="ECO:0000256" key="2">
    <source>
        <dbReference type="SAM" id="MobiDB-lite"/>
    </source>
</evidence>
<dbReference type="PANTHER" id="PTHR33083:SF82">
    <property type="entry name" value="SENESCENCE REGULATOR"/>
    <property type="match status" value="1"/>
</dbReference>
<dbReference type="EMBL" id="KK784920">
    <property type="protein sequence ID" value="KDO62349.1"/>
    <property type="molecule type" value="Genomic_DNA"/>
</dbReference>
<sequence length="165" mass="18406">MESTDLSGSLRDGDFEEADVWEVLKERKDSNYSKVVIEAPDLSFERNLNLTSAAAVMIPIRTSSNNNYRDKGNDAVLKQLQSAPMKIPDWSKIGKKKSKKKALEDDSDDGDSYDCKVPPHEYIAQRLAKSQVSSFSVFEGVGRTLKGRDLSKVRDAVLTKTGFLE</sequence>
<keyword evidence="4" id="KW-1185">Reference proteome</keyword>
<dbReference type="eggNOG" id="ENOG502S1K1">
    <property type="taxonomic scope" value="Eukaryota"/>
</dbReference>
<proteinExistence type="inferred from homology"/>
<evidence type="ECO:0000313" key="4">
    <source>
        <dbReference type="Proteomes" id="UP000027120"/>
    </source>
</evidence>
<gene>
    <name evidence="3" type="ORF">CISIN_1g031154mg</name>
</gene>
<feature type="region of interest" description="Disordered" evidence="2">
    <location>
        <begin position="90"/>
        <end position="114"/>
    </location>
</feature>
<evidence type="ECO:0008006" key="5">
    <source>
        <dbReference type="Google" id="ProtNLM"/>
    </source>
</evidence>
<reference evidence="3 4" key="1">
    <citation type="submission" date="2014-04" db="EMBL/GenBank/DDBJ databases">
        <authorList>
            <consortium name="International Citrus Genome Consortium"/>
            <person name="Gmitter F."/>
            <person name="Chen C."/>
            <person name="Farmerie W."/>
            <person name="Harkins T."/>
            <person name="Desany B."/>
            <person name="Mohiuddin M."/>
            <person name="Kodira C."/>
            <person name="Borodovsky M."/>
            <person name="Lomsadze A."/>
            <person name="Burns P."/>
            <person name="Jenkins J."/>
            <person name="Prochnik S."/>
            <person name="Shu S."/>
            <person name="Chapman J."/>
            <person name="Pitluck S."/>
            <person name="Schmutz J."/>
            <person name="Rokhsar D."/>
        </authorList>
    </citation>
    <scope>NUCLEOTIDE SEQUENCE</scope>
</reference>
<organism evidence="3 4">
    <name type="scientific">Citrus sinensis</name>
    <name type="common">Sweet orange</name>
    <name type="synonym">Citrus aurantium var. sinensis</name>
    <dbReference type="NCBI Taxonomy" id="2711"/>
    <lineage>
        <taxon>Eukaryota</taxon>
        <taxon>Viridiplantae</taxon>
        <taxon>Streptophyta</taxon>
        <taxon>Embryophyta</taxon>
        <taxon>Tracheophyta</taxon>
        <taxon>Spermatophyta</taxon>
        <taxon>Magnoliopsida</taxon>
        <taxon>eudicotyledons</taxon>
        <taxon>Gunneridae</taxon>
        <taxon>Pentapetalae</taxon>
        <taxon>rosids</taxon>
        <taxon>malvids</taxon>
        <taxon>Sapindales</taxon>
        <taxon>Rutaceae</taxon>
        <taxon>Aurantioideae</taxon>
        <taxon>Citrus</taxon>
    </lineage>
</organism>
<dbReference type="Proteomes" id="UP000027120">
    <property type="component" value="Unassembled WGS sequence"/>
</dbReference>
<dbReference type="InterPro" id="IPR007608">
    <property type="entry name" value="Senescence_reg_S40"/>
</dbReference>
<evidence type="ECO:0000256" key="1">
    <source>
        <dbReference type="ARBA" id="ARBA00034773"/>
    </source>
</evidence>
<dbReference type="PANTHER" id="PTHR33083">
    <property type="entry name" value="EXPRESSED PROTEIN"/>
    <property type="match status" value="1"/>
</dbReference>
<dbReference type="PaxDb" id="2711-XP_006474086.1"/>
<accession>A0A067F4N4</accession>
<comment type="similarity">
    <text evidence="1">Belongs to the senescence regulator S40 family.</text>
</comment>